<keyword evidence="1" id="KW-0175">Coiled coil</keyword>
<organism evidence="2 3">
    <name type="scientific">Mesorhizobium ciceri</name>
    <dbReference type="NCBI Taxonomy" id="39645"/>
    <lineage>
        <taxon>Bacteria</taxon>
        <taxon>Pseudomonadati</taxon>
        <taxon>Pseudomonadota</taxon>
        <taxon>Alphaproteobacteria</taxon>
        <taxon>Hyphomicrobiales</taxon>
        <taxon>Phyllobacteriaceae</taxon>
        <taxon>Mesorhizobium</taxon>
    </lineage>
</organism>
<evidence type="ECO:0000313" key="2">
    <source>
        <dbReference type="EMBL" id="UTU53016.1"/>
    </source>
</evidence>
<sequence>MSVQLRAIAIYSHEGERREVRFNLGCLNIVTGGSKTGKSALLDIVDYCWGRDECTIPRGIIRQSVSWFAILLDRDGEGVLIARRNPTGSAKVSDEIYIQRGIDDLPADTASLSKNVTADGLRSHLSKLLGISENLYQPEASATRLPLEASAGHAILFALQFQYEIAHPRLLFHRQSDPYVPAAIKDTLPYFLGAMEDDHFLKLKRYEEARARLRKLEREFAEARALSDEAKGTALNLATEARRHNLIVADVLPDSIPELRALLATAAADNNSPTTIVDDPTADLSDLEERRREVRSQLQGVREDINDLQRLQREATEFEREATEQRARLSAIGLVSSEATAHDLCPLCDSHLATPVPSVEELERSLRGLESQLQAVGRDTPRLQGRFRELELERDRMEDELRSVQRDIGQRISENERLRVEQAQFTERARVRGRIGYYLENVQAVTSNDGLRLAIARTGAEVEELAKAIDQEAMEERLATALGLISRDLTRFAAALELEHGENALRLDRKNLTVVADTIDGPLPLTQIGSGENWVGYHIAAHLALHRLFRARKRPVPAFLMMDQPSQAHYPREADIGEIAGTDDEDQLAVARLFRLLFDFAEELTPRMQIIVTDHVELIKDWFHSSIAEKWRDGIKFVPANWLR</sequence>
<dbReference type="Pfam" id="PF12532">
    <property type="entry name" value="DUF3732"/>
    <property type="match status" value="1"/>
</dbReference>
<evidence type="ECO:0000313" key="3">
    <source>
        <dbReference type="Proteomes" id="UP001060070"/>
    </source>
</evidence>
<dbReference type="RefSeq" id="WP_024504256.1">
    <property type="nucleotide sequence ID" value="NZ_CP088147.1"/>
</dbReference>
<dbReference type="Gene3D" id="3.40.50.300">
    <property type="entry name" value="P-loop containing nucleotide triphosphate hydrolases"/>
    <property type="match status" value="2"/>
</dbReference>
<feature type="coiled-coil region" evidence="1">
    <location>
        <begin position="284"/>
        <end position="328"/>
    </location>
</feature>
<protein>
    <submittedName>
        <fullName evidence="2">DUF3732 domain-containing protein</fullName>
    </submittedName>
</protein>
<dbReference type="SUPFAM" id="SSF75712">
    <property type="entry name" value="Rad50 coiled-coil Zn hook"/>
    <property type="match status" value="1"/>
</dbReference>
<dbReference type="Proteomes" id="UP001060070">
    <property type="component" value="Chromosome"/>
</dbReference>
<gene>
    <name evidence="2" type="ORF">LRP29_06085</name>
</gene>
<feature type="coiled-coil region" evidence="1">
    <location>
        <begin position="203"/>
        <end position="233"/>
    </location>
</feature>
<dbReference type="AlphaFoldDB" id="A0AB38TF07"/>
<dbReference type="InterPro" id="IPR027417">
    <property type="entry name" value="P-loop_NTPase"/>
</dbReference>
<keyword evidence="3" id="KW-1185">Reference proteome</keyword>
<proteinExistence type="predicted"/>
<evidence type="ECO:0000256" key="1">
    <source>
        <dbReference type="SAM" id="Coils"/>
    </source>
</evidence>
<name>A0AB38TF07_9HYPH</name>
<feature type="coiled-coil region" evidence="1">
    <location>
        <begin position="359"/>
        <end position="407"/>
    </location>
</feature>
<accession>A0AB38TF07</accession>
<reference evidence="2 3" key="1">
    <citation type="journal article" date="2022" name="Microbiol. Resour. Announc.">
        <title>Complete Genome Sequence of Mesorhizobium ciceri Strain R30, a Rhizobium Used as a Commercial Inoculant for Chickpea in Argentina.</title>
        <authorList>
            <person name="Foresto E."/>
            <person name="Revale S."/>
            <person name="Primo E."/>
            <person name="Nievas F."/>
            <person name="Carezzano E."/>
            <person name="Puente M."/>
            <person name="Alzari P."/>
            <person name="Mart M."/>
            <person name="Ben-Assaya M."/>
            <person name="Mornico D."/>
            <person name="Santoro M."/>
            <person name="Mart F."/>
            <person name="Giordano W."/>
            <person name="Bogino P."/>
        </authorList>
    </citation>
    <scope>NUCLEOTIDE SEQUENCE [LARGE SCALE GENOMIC DNA]</scope>
    <source>
        <strain evidence="2 3">R30</strain>
    </source>
</reference>
<dbReference type="InterPro" id="IPR022205">
    <property type="entry name" value="DUF3732"/>
</dbReference>
<dbReference type="EMBL" id="CP088147">
    <property type="protein sequence ID" value="UTU53016.1"/>
    <property type="molecule type" value="Genomic_DNA"/>
</dbReference>